<dbReference type="InterPro" id="IPR002933">
    <property type="entry name" value="Peptidase_M20"/>
</dbReference>
<evidence type="ECO:0000256" key="1">
    <source>
        <dbReference type="ARBA" id="ARBA00006247"/>
    </source>
</evidence>
<dbReference type="PANTHER" id="PTHR32494">
    <property type="entry name" value="ALLANTOATE DEIMINASE-RELATED"/>
    <property type="match status" value="1"/>
</dbReference>
<dbReference type="RefSeq" id="XP_025354450.1">
    <property type="nucleotide sequence ID" value="XM_025499219.1"/>
</dbReference>
<protein>
    <submittedName>
        <fullName evidence="3">Amidase</fullName>
    </submittedName>
</protein>
<dbReference type="Gene3D" id="3.30.70.360">
    <property type="match status" value="1"/>
</dbReference>
<evidence type="ECO:0000256" key="2">
    <source>
        <dbReference type="ARBA" id="ARBA00022801"/>
    </source>
</evidence>
<dbReference type="Proteomes" id="UP000245771">
    <property type="component" value="Unassembled WGS sequence"/>
</dbReference>
<name>A0A316VAN8_9BASI</name>
<dbReference type="InterPro" id="IPR036264">
    <property type="entry name" value="Bact_exopeptidase_dim_dom"/>
</dbReference>
<dbReference type="GO" id="GO:0016813">
    <property type="term" value="F:hydrolase activity, acting on carbon-nitrogen (but not peptide) bonds, in linear amidines"/>
    <property type="evidence" value="ECO:0007669"/>
    <property type="project" value="InterPro"/>
</dbReference>
<dbReference type="EMBL" id="KZ819604">
    <property type="protein sequence ID" value="PWN34148.1"/>
    <property type="molecule type" value="Genomic_DNA"/>
</dbReference>
<dbReference type="NCBIfam" id="TIGR01879">
    <property type="entry name" value="hydantase"/>
    <property type="match status" value="1"/>
</dbReference>
<evidence type="ECO:0000313" key="3">
    <source>
        <dbReference type="EMBL" id="PWN34148.1"/>
    </source>
</evidence>
<dbReference type="PANTHER" id="PTHR32494:SF5">
    <property type="entry name" value="ALLANTOATE AMIDOHYDROLASE"/>
    <property type="match status" value="1"/>
</dbReference>
<dbReference type="Pfam" id="PF01546">
    <property type="entry name" value="Peptidase_M20"/>
    <property type="match status" value="1"/>
</dbReference>
<comment type="similarity">
    <text evidence="1">Belongs to the peptidase M20A family.</text>
</comment>
<dbReference type="SUPFAM" id="SSF55031">
    <property type="entry name" value="Bacterial exopeptidase dimerisation domain"/>
    <property type="match status" value="1"/>
</dbReference>
<keyword evidence="4" id="KW-1185">Reference proteome</keyword>
<dbReference type="STRING" id="1280837.A0A316VAN8"/>
<dbReference type="AlphaFoldDB" id="A0A316VAN8"/>
<dbReference type="CDD" id="cd03884">
    <property type="entry name" value="M20_bAS"/>
    <property type="match status" value="1"/>
</dbReference>
<gene>
    <name evidence="3" type="ORF">FA14DRAFT_161655</name>
</gene>
<dbReference type="GeneID" id="37021000"/>
<dbReference type="InterPro" id="IPR010158">
    <property type="entry name" value="Amidase_Cbmase"/>
</dbReference>
<keyword evidence="2" id="KW-0378">Hydrolase</keyword>
<dbReference type="Gene3D" id="3.40.630.10">
    <property type="entry name" value="Zn peptidases"/>
    <property type="match status" value="1"/>
</dbReference>
<proteinExistence type="inferred from homology"/>
<dbReference type="OrthoDB" id="4676at2759"/>
<organism evidence="3 4">
    <name type="scientific">Meira miltonrushii</name>
    <dbReference type="NCBI Taxonomy" id="1280837"/>
    <lineage>
        <taxon>Eukaryota</taxon>
        <taxon>Fungi</taxon>
        <taxon>Dikarya</taxon>
        <taxon>Basidiomycota</taxon>
        <taxon>Ustilaginomycotina</taxon>
        <taxon>Exobasidiomycetes</taxon>
        <taxon>Exobasidiales</taxon>
        <taxon>Brachybasidiaceae</taxon>
        <taxon>Meira</taxon>
    </lineage>
</organism>
<dbReference type="PIRSF" id="PIRSF001235">
    <property type="entry name" value="Amidase_carbamoylase"/>
    <property type="match status" value="1"/>
</dbReference>
<dbReference type="InParanoid" id="A0A316VAN8"/>
<accession>A0A316VAN8</accession>
<dbReference type="SUPFAM" id="SSF53187">
    <property type="entry name" value="Zn-dependent exopeptidases"/>
    <property type="match status" value="1"/>
</dbReference>
<evidence type="ECO:0000313" key="4">
    <source>
        <dbReference type="Proteomes" id="UP000245771"/>
    </source>
</evidence>
<reference evidence="3 4" key="1">
    <citation type="journal article" date="2018" name="Mol. Biol. Evol.">
        <title>Broad Genomic Sampling Reveals a Smut Pathogenic Ancestry of the Fungal Clade Ustilaginomycotina.</title>
        <authorList>
            <person name="Kijpornyongpan T."/>
            <person name="Mondo S.J."/>
            <person name="Barry K."/>
            <person name="Sandor L."/>
            <person name="Lee J."/>
            <person name="Lipzen A."/>
            <person name="Pangilinan J."/>
            <person name="LaButti K."/>
            <person name="Hainaut M."/>
            <person name="Henrissat B."/>
            <person name="Grigoriev I.V."/>
            <person name="Spatafora J.W."/>
            <person name="Aime M.C."/>
        </authorList>
    </citation>
    <scope>NUCLEOTIDE SEQUENCE [LARGE SCALE GENOMIC DNA]</scope>
    <source>
        <strain evidence="3 4">MCA 3882</strain>
    </source>
</reference>
<sequence length="458" mass="50543">MKVFVRNVARTKCLPISQLQLRSFATASESSRIPKINADRFHKTLHETCEKYGAAHRYGQRSDETGMARLTLNDDDIAVRKWLEKEMEKVGCTLKVDSMGNMFFIRPGSKANKALPVAMGSHLDTQPMGGRYDGILGIMAAVEAMRTMHDHNVQTNGPIALINWTNEEGARFSKSMCGSSVWSGQLSEEEAHSLIDVHDKKTTMGQELERSGYLGKMKAHHTAMPLAAHFELHIEQGPILERANGKVGVVQGGQAYKWIQVTINGRECHTGSTPFEDRADAMQSAAKIIVMSKKYARKQGGLASTGLLSVFPSSVNTCPGKVTFTLDVRHKNDASLEAILFEIEREAERICKEESERGTKMDWKISFASTAVKFNANCHSAIQQAAERYVKPEEIMPIISGAGHDSCAASIRCPTAMIFVPSKNGLSHHPEEYTSPEDCAIGAQVLMDSVLTYDQQHV</sequence>